<name>A0AAE0A6Q5_9ROSI</name>
<reference evidence="1" key="1">
    <citation type="journal article" date="2023" name="Plant J.">
        <title>Genome sequences and population genomics provide insights into the demographic history, inbreeding, and mutation load of two 'living fossil' tree species of Dipteronia.</title>
        <authorList>
            <person name="Feng Y."/>
            <person name="Comes H.P."/>
            <person name="Chen J."/>
            <person name="Zhu S."/>
            <person name="Lu R."/>
            <person name="Zhang X."/>
            <person name="Li P."/>
            <person name="Qiu J."/>
            <person name="Olsen K.M."/>
            <person name="Qiu Y."/>
        </authorList>
    </citation>
    <scope>NUCLEOTIDE SEQUENCE</scope>
    <source>
        <strain evidence="1">NBL</strain>
    </source>
</reference>
<dbReference type="AlphaFoldDB" id="A0AAE0A6Q5"/>
<keyword evidence="2" id="KW-1185">Reference proteome</keyword>
<accession>A0AAE0A6Q5</accession>
<sequence length="103" mass="11771">MLRGIGVPLRLDKATSDWDFVHYARVLVDVDVSSVLPTSVLLVRDEFHSSFIAIEYENLPTFCPTCYSIGHFPSSYRWNKSFKVPLTNFAKLTQEKVGIPPFF</sequence>
<evidence type="ECO:0000313" key="2">
    <source>
        <dbReference type="Proteomes" id="UP001281410"/>
    </source>
</evidence>
<protein>
    <submittedName>
        <fullName evidence="1">Uncharacterized protein</fullName>
    </submittedName>
</protein>
<dbReference type="InterPro" id="IPR040256">
    <property type="entry name" value="At4g02000-like"/>
</dbReference>
<evidence type="ECO:0000313" key="1">
    <source>
        <dbReference type="EMBL" id="KAK3205056.1"/>
    </source>
</evidence>
<proteinExistence type="predicted"/>
<dbReference type="PANTHER" id="PTHR31286:SF60">
    <property type="entry name" value="PROTEIN, PUTATIVE-RELATED"/>
    <property type="match status" value="1"/>
</dbReference>
<gene>
    <name evidence="1" type="ORF">Dsin_019102</name>
</gene>
<dbReference type="PANTHER" id="PTHR31286">
    <property type="entry name" value="GLYCINE-RICH CELL WALL STRUCTURAL PROTEIN 1.8-LIKE"/>
    <property type="match status" value="1"/>
</dbReference>
<dbReference type="EMBL" id="JANJYJ010000006">
    <property type="protein sequence ID" value="KAK3205056.1"/>
    <property type="molecule type" value="Genomic_DNA"/>
</dbReference>
<comment type="caution">
    <text evidence="1">The sequence shown here is derived from an EMBL/GenBank/DDBJ whole genome shotgun (WGS) entry which is preliminary data.</text>
</comment>
<organism evidence="1 2">
    <name type="scientific">Dipteronia sinensis</name>
    <dbReference type="NCBI Taxonomy" id="43782"/>
    <lineage>
        <taxon>Eukaryota</taxon>
        <taxon>Viridiplantae</taxon>
        <taxon>Streptophyta</taxon>
        <taxon>Embryophyta</taxon>
        <taxon>Tracheophyta</taxon>
        <taxon>Spermatophyta</taxon>
        <taxon>Magnoliopsida</taxon>
        <taxon>eudicotyledons</taxon>
        <taxon>Gunneridae</taxon>
        <taxon>Pentapetalae</taxon>
        <taxon>rosids</taxon>
        <taxon>malvids</taxon>
        <taxon>Sapindales</taxon>
        <taxon>Sapindaceae</taxon>
        <taxon>Hippocastanoideae</taxon>
        <taxon>Acereae</taxon>
        <taxon>Dipteronia</taxon>
    </lineage>
</organism>
<dbReference type="Proteomes" id="UP001281410">
    <property type="component" value="Unassembled WGS sequence"/>
</dbReference>